<dbReference type="InterPro" id="IPR050560">
    <property type="entry name" value="MYB_TF"/>
</dbReference>
<dbReference type="STRING" id="930990.A0A067MGT0"/>
<proteinExistence type="predicted"/>
<dbReference type="InterPro" id="IPR001005">
    <property type="entry name" value="SANT/Myb"/>
</dbReference>
<feature type="domain" description="HTH myb-type" evidence="3">
    <location>
        <begin position="1"/>
        <end position="52"/>
    </location>
</feature>
<evidence type="ECO:0000256" key="1">
    <source>
        <dbReference type="SAM" id="MobiDB-lite"/>
    </source>
</evidence>
<dbReference type="InterPro" id="IPR009057">
    <property type="entry name" value="Homeodomain-like_sf"/>
</dbReference>
<dbReference type="GO" id="GO:0000978">
    <property type="term" value="F:RNA polymerase II cis-regulatory region sequence-specific DNA binding"/>
    <property type="evidence" value="ECO:0007669"/>
    <property type="project" value="TreeGrafter"/>
</dbReference>
<evidence type="ECO:0000313" key="4">
    <source>
        <dbReference type="EMBL" id="KDQ13890.1"/>
    </source>
</evidence>
<reference evidence="5" key="1">
    <citation type="journal article" date="2014" name="Proc. Natl. Acad. Sci. U.S.A.">
        <title>Extensive sampling of basidiomycete genomes demonstrates inadequacy of the white-rot/brown-rot paradigm for wood decay fungi.</title>
        <authorList>
            <person name="Riley R."/>
            <person name="Salamov A.A."/>
            <person name="Brown D.W."/>
            <person name="Nagy L.G."/>
            <person name="Floudas D."/>
            <person name="Held B.W."/>
            <person name="Levasseur A."/>
            <person name="Lombard V."/>
            <person name="Morin E."/>
            <person name="Otillar R."/>
            <person name="Lindquist E.A."/>
            <person name="Sun H."/>
            <person name="LaButti K.M."/>
            <person name="Schmutz J."/>
            <person name="Jabbour D."/>
            <person name="Luo H."/>
            <person name="Baker S.E."/>
            <person name="Pisabarro A.G."/>
            <person name="Walton J.D."/>
            <person name="Blanchette R.A."/>
            <person name="Henrissat B."/>
            <person name="Martin F."/>
            <person name="Cullen D."/>
            <person name="Hibbett D.S."/>
            <person name="Grigoriev I.V."/>
        </authorList>
    </citation>
    <scope>NUCLEOTIDE SEQUENCE [LARGE SCALE GENOMIC DNA]</scope>
    <source>
        <strain evidence="5">FD-172 SS1</strain>
    </source>
</reference>
<accession>A0A067MGT0</accession>
<dbReference type="Proteomes" id="UP000027195">
    <property type="component" value="Unassembled WGS sequence"/>
</dbReference>
<dbReference type="EMBL" id="KL198041">
    <property type="protein sequence ID" value="KDQ13890.1"/>
    <property type="molecule type" value="Genomic_DNA"/>
</dbReference>
<feature type="domain" description="Myb-like" evidence="2">
    <location>
        <begin position="57"/>
        <end position="107"/>
    </location>
</feature>
<dbReference type="PROSITE" id="PS50090">
    <property type="entry name" value="MYB_LIKE"/>
    <property type="match status" value="2"/>
</dbReference>
<dbReference type="CDD" id="cd00167">
    <property type="entry name" value="SANT"/>
    <property type="match status" value="2"/>
</dbReference>
<dbReference type="HOGENOM" id="CLU_028567_26_0_1"/>
<sequence>MSHRERRAWTEEEDRLLRAAVERDPGSHSPSRWHAISSHVPNRTNKDCRKRWCAKMETIVSKGSWSAGEDSRLVKAVQKHGTRWSMVALEVGTRNSGQCAKRWSDTLNPDIDRSTWSADEATVEKYGKAWTSIVRTHLPGRTGLAAKNR</sequence>
<dbReference type="Gene3D" id="1.10.10.60">
    <property type="entry name" value="Homeodomain-like"/>
    <property type="match status" value="2"/>
</dbReference>
<keyword evidence="5" id="KW-1185">Reference proteome</keyword>
<evidence type="ECO:0000259" key="3">
    <source>
        <dbReference type="PROSITE" id="PS51294"/>
    </source>
</evidence>
<feature type="region of interest" description="Disordered" evidence="1">
    <location>
        <begin position="21"/>
        <end position="44"/>
    </location>
</feature>
<dbReference type="GO" id="GO:0000278">
    <property type="term" value="P:mitotic cell cycle"/>
    <property type="evidence" value="ECO:0007669"/>
    <property type="project" value="TreeGrafter"/>
</dbReference>
<organism evidence="4 5">
    <name type="scientific">Botryobasidium botryosum (strain FD-172 SS1)</name>
    <dbReference type="NCBI Taxonomy" id="930990"/>
    <lineage>
        <taxon>Eukaryota</taxon>
        <taxon>Fungi</taxon>
        <taxon>Dikarya</taxon>
        <taxon>Basidiomycota</taxon>
        <taxon>Agaricomycotina</taxon>
        <taxon>Agaricomycetes</taxon>
        <taxon>Cantharellales</taxon>
        <taxon>Botryobasidiaceae</taxon>
        <taxon>Botryobasidium</taxon>
    </lineage>
</organism>
<name>A0A067MGT0_BOTB1</name>
<dbReference type="OrthoDB" id="2143914at2759"/>
<evidence type="ECO:0008006" key="6">
    <source>
        <dbReference type="Google" id="ProtNLM"/>
    </source>
</evidence>
<dbReference type="InterPro" id="IPR017930">
    <property type="entry name" value="Myb_dom"/>
</dbReference>
<dbReference type="GO" id="GO:0000981">
    <property type="term" value="F:DNA-binding transcription factor activity, RNA polymerase II-specific"/>
    <property type="evidence" value="ECO:0007669"/>
    <property type="project" value="TreeGrafter"/>
</dbReference>
<dbReference type="SUPFAM" id="SSF46689">
    <property type="entry name" value="Homeodomain-like"/>
    <property type="match status" value="2"/>
</dbReference>
<dbReference type="GO" id="GO:0005634">
    <property type="term" value="C:nucleus"/>
    <property type="evidence" value="ECO:0007669"/>
    <property type="project" value="TreeGrafter"/>
</dbReference>
<dbReference type="Pfam" id="PF13921">
    <property type="entry name" value="Myb_DNA-bind_6"/>
    <property type="match status" value="1"/>
</dbReference>
<evidence type="ECO:0000313" key="5">
    <source>
        <dbReference type="Proteomes" id="UP000027195"/>
    </source>
</evidence>
<dbReference type="AlphaFoldDB" id="A0A067MGT0"/>
<dbReference type="PANTHER" id="PTHR45614">
    <property type="entry name" value="MYB PROTEIN-RELATED"/>
    <property type="match status" value="1"/>
</dbReference>
<dbReference type="InParanoid" id="A0A067MGT0"/>
<feature type="domain" description="HTH myb-type" evidence="3">
    <location>
        <begin position="60"/>
        <end position="111"/>
    </location>
</feature>
<dbReference type="PANTHER" id="PTHR45614:SF199">
    <property type="entry name" value="MYB-LIKE TRANSCRIPTION FACTOR (EUROFUNG)-RELATED"/>
    <property type="match status" value="1"/>
</dbReference>
<dbReference type="SMART" id="SM00717">
    <property type="entry name" value="SANT"/>
    <property type="match status" value="2"/>
</dbReference>
<protein>
    <recommendedName>
        <fullName evidence="6">Homeodomain-like protein</fullName>
    </recommendedName>
</protein>
<dbReference type="PROSITE" id="PS51294">
    <property type="entry name" value="HTH_MYB"/>
    <property type="match status" value="2"/>
</dbReference>
<dbReference type="Pfam" id="PF00249">
    <property type="entry name" value="Myb_DNA-binding"/>
    <property type="match status" value="1"/>
</dbReference>
<gene>
    <name evidence="4" type="ORF">BOTBODRAFT_111033</name>
</gene>
<dbReference type="GO" id="GO:0045944">
    <property type="term" value="P:positive regulation of transcription by RNA polymerase II"/>
    <property type="evidence" value="ECO:0007669"/>
    <property type="project" value="TreeGrafter"/>
</dbReference>
<feature type="domain" description="Myb-like" evidence="2">
    <location>
        <begin position="1"/>
        <end position="56"/>
    </location>
</feature>
<evidence type="ECO:0000259" key="2">
    <source>
        <dbReference type="PROSITE" id="PS50090"/>
    </source>
</evidence>